<keyword evidence="12" id="KW-1185">Reference proteome</keyword>
<dbReference type="PANTHER" id="PTHR42713:SF3">
    <property type="entry name" value="TRANSCRIPTIONAL REGULATORY PROTEIN HPTR"/>
    <property type="match status" value="1"/>
</dbReference>
<evidence type="ECO:0000256" key="7">
    <source>
        <dbReference type="ARBA" id="ARBA00023163"/>
    </source>
</evidence>
<evidence type="ECO:0000256" key="4">
    <source>
        <dbReference type="ARBA" id="ARBA00023012"/>
    </source>
</evidence>
<dbReference type="Gene3D" id="1.10.10.60">
    <property type="entry name" value="Homeodomain-like"/>
    <property type="match status" value="2"/>
</dbReference>
<name>A0A368XLV2_9BACI</name>
<dbReference type="GO" id="GO:0000160">
    <property type="term" value="P:phosphorelay signal transduction system"/>
    <property type="evidence" value="ECO:0007669"/>
    <property type="project" value="UniProtKB-KW"/>
</dbReference>
<feature type="domain" description="HTH araC/xylS-type" evidence="9">
    <location>
        <begin position="412"/>
        <end position="514"/>
    </location>
</feature>
<evidence type="ECO:0000256" key="3">
    <source>
        <dbReference type="ARBA" id="ARBA00022553"/>
    </source>
</evidence>
<accession>A0A368XLV2</accession>
<evidence type="ECO:0000259" key="10">
    <source>
        <dbReference type="PROSITE" id="PS50110"/>
    </source>
</evidence>
<dbReference type="PROSITE" id="PS01124">
    <property type="entry name" value="HTH_ARAC_FAMILY_2"/>
    <property type="match status" value="1"/>
</dbReference>
<evidence type="ECO:0000259" key="9">
    <source>
        <dbReference type="PROSITE" id="PS01124"/>
    </source>
</evidence>
<keyword evidence="6" id="KW-0238">DNA-binding</keyword>
<feature type="modified residue" description="4-aspartylphosphate" evidence="8">
    <location>
        <position position="55"/>
    </location>
</feature>
<dbReference type="GO" id="GO:0003700">
    <property type="term" value="F:DNA-binding transcription factor activity"/>
    <property type="evidence" value="ECO:0007669"/>
    <property type="project" value="InterPro"/>
</dbReference>
<dbReference type="GO" id="GO:0043565">
    <property type="term" value="F:sequence-specific DNA binding"/>
    <property type="evidence" value="ECO:0007669"/>
    <property type="project" value="InterPro"/>
</dbReference>
<comment type="caution">
    <text evidence="11">The sequence shown here is derived from an EMBL/GenBank/DDBJ whole genome shotgun (WGS) entry which is preliminary data.</text>
</comment>
<sequence>MYKVLLVDDERIILEGISAIVNWNELDVELSGTARNGIEAFSFIQDNKPDIVITDITMPGLDGIGLVAKASEAYPDIKWIFISGFSEFEYAQQAMRFGVRHYLLKPCNETAISEAVTEIVSELREEENEAQYLENIELEVTKVTDEEKIYLFKQLLLYKQVPKSLVENLKEALSDEIDSSAACRFFIAYVEDDLSYEEMENMELNLQKCLSGYNKISTILENRIVFLVESNDDELLRKSLYNCHSQINTVNRRITSLLSHRIDFLELGKDTSLLMKFDDQRFYYDAGTFIDSEQWIGYQTNLLEENLVDVENLSFSIKTGEIEKAFLQFSKMTDQLKKDSIDPRIAKSYFVQLYLLLVSKVVKDYNDDRFKSIEYIDQCARLSEIESFFHYLLEDLFEKRQSQSNKYSKVVEQMKEAVIDNLSNPSLSLQWVANEYLYMNADYLGKLFKKETGQRFSNYVTNERINKAVQIIEREQDIKVFELAERLGFGANPQYFSQIFKRLKGCTPSDIIRAN</sequence>
<dbReference type="SMART" id="SM00342">
    <property type="entry name" value="HTH_ARAC"/>
    <property type="match status" value="1"/>
</dbReference>
<evidence type="ECO:0000256" key="6">
    <source>
        <dbReference type="ARBA" id="ARBA00023125"/>
    </source>
</evidence>
<keyword evidence="4" id="KW-0902">Two-component regulatory system</keyword>
<dbReference type="InterPro" id="IPR051552">
    <property type="entry name" value="HptR"/>
</dbReference>
<keyword evidence="2" id="KW-0963">Cytoplasm</keyword>
<dbReference type="InterPro" id="IPR001789">
    <property type="entry name" value="Sig_transdc_resp-reg_receiver"/>
</dbReference>
<dbReference type="PROSITE" id="PS50110">
    <property type="entry name" value="RESPONSE_REGULATORY"/>
    <property type="match status" value="1"/>
</dbReference>
<dbReference type="AlphaFoldDB" id="A0A368XLV2"/>
<evidence type="ECO:0000256" key="8">
    <source>
        <dbReference type="PROSITE-ProRule" id="PRU00169"/>
    </source>
</evidence>
<organism evidence="11 12">
    <name type="scientific">Saliterribacillus persicus</name>
    <dbReference type="NCBI Taxonomy" id="930114"/>
    <lineage>
        <taxon>Bacteria</taxon>
        <taxon>Bacillati</taxon>
        <taxon>Bacillota</taxon>
        <taxon>Bacilli</taxon>
        <taxon>Bacillales</taxon>
        <taxon>Bacillaceae</taxon>
        <taxon>Saliterribacillus</taxon>
    </lineage>
</organism>
<dbReference type="Proteomes" id="UP000252585">
    <property type="component" value="Unassembled WGS sequence"/>
</dbReference>
<comment type="subcellular location">
    <subcellularLocation>
        <location evidence="1">Cytoplasm</location>
    </subcellularLocation>
</comment>
<evidence type="ECO:0000256" key="5">
    <source>
        <dbReference type="ARBA" id="ARBA00023015"/>
    </source>
</evidence>
<keyword evidence="7" id="KW-0804">Transcription</keyword>
<dbReference type="RefSeq" id="WP_170132967.1">
    <property type="nucleotide sequence ID" value="NZ_QPJJ01000008.1"/>
</dbReference>
<dbReference type="Pfam" id="PF12833">
    <property type="entry name" value="HTH_18"/>
    <property type="match status" value="1"/>
</dbReference>
<gene>
    <name evidence="11" type="ORF">DFR57_108110</name>
</gene>
<dbReference type="InterPro" id="IPR009057">
    <property type="entry name" value="Homeodomain-like_sf"/>
</dbReference>
<evidence type="ECO:0000313" key="11">
    <source>
        <dbReference type="EMBL" id="RCW67014.1"/>
    </source>
</evidence>
<dbReference type="SUPFAM" id="SSF46689">
    <property type="entry name" value="Homeodomain-like"/>
    <property type="match status" value="1"/>
</dbReference>
<dbReference type="PANTHER" id="PTHR42713">
    <property type="entry name" value="HISTIDINE KINASE-RELATED"/>
    <property type="match status" value="1"/>
</dbReference>
<dbReference type="SMART" id="SM00448">
    <property type="entry name" value="REC"/>
    <property type="match status" value="1"/>
</dbReference>
<dbReference type="InterPro" id="IPR018060">
    <property type="entry name" value="HTH_AraC"/>
</dbReference>
<reference evidence="11 12" key="1">
    <citation type="submission" date="2018-07" db="EMBL/GenBank/DDBJ databases">
        <title>Genomic Encyclopedia of Type Strains, Phase IV (KMG-IV): sequencing the most valuable type-strain genomes for metagenomic binning, comparative biology and taxonomic classification.</title>
        <authorList>
            <person name="Goeker M."/>
        </authorList>
    </citation>
    <scope>NUCLEOTIDE SEQUENCE [LARGE SCALE GENOMIC DNA]</scope>
    <source>
        <strain evidence="11 12">DSM 27696</strain>
    </source>
</reference>
<dbReference type="GO" id="GO:0005737">
    <property type="term" value="C:cytoplasm"/>
    <property type="evidence" value="ECO:0007669"/>
    <property type="project" value="UniProtKB-SubCell"/>
</dbReference>
<evidence type="ECO:0000256" key="1">
    <source>
        <dbReference type="ARBA" id="ARBA00004496"/>
    </source>
</evidence>
<dbReference type="Pfam" id="PF00072">
    <property type="entry name" value="Response_reg"/>
    <property type="match status" value="1"/>
</dbReference>
<dbReference type="EMBL" id="QPJJ01000008">
    <property type="protein sequence ID" value="RCW67014.1"/>
    <property type="molecule type" value="Genomic_DNA"/>
</dbReference>
<keyword evidence="5" id="KW-0805">Transcription regulation</keyword>
<keyword evidence="3 8" id="KW-0597">Phosphoprotein</keyword>
<evidence type="ECO:0000313" key="12">
    <source>
        <dbReference type="Proteomes" id="UP000252585"/>
    </source>
</evidence>
<proteinExistence type="predicted"/>
<feature type="domain" description="Response regulatory" evidence="10">
    <location>
        <begin position="3"/>
        <end position="120"/>
    </location>
</feature>
<dbReference type="Gene3D" id="3.40.50.2300">
    <property type="match status" value="1"/>
</dbReference>
<dbReference type="SUPFAM" id="SSF52172">
    <property type="entry name" value="CheY-like"/>
    <property type="match status" value="1"/>
</dbReference>
<dbReference type="InterPro" id="IPR011006">
    <property type="entry name" value="CheY-like_superfamily"/>
</dbReference>
<evidence type="ECO:0000256" key="2">
    <source>
        <dbReference type="ARBA" id="ARBA00022490"/>
    </source>
</evidence>
<protein>
    <submittedName>
        <fullName evidence="11">Two-component system response regulator YesN</fullName>
    </submittedName>
</protein>
<dbReference type="CDD" id="cd17536">
    <property type="entry name" value="REC_YesN-like"/>
    <property type="match status" value="1"/>
</dbReference>